<evidence type="ECO:0000256" key="1">
    <source>
        <dbReference type="SAM" id="MobiDB-lite"/>
    </source>
</evidence>
<dbReference type="AlphaFoldDB" id="A0A1K0GJA9"/>
<gene>
    <name evidence="2" type="ORF">BG844_28755</name>
</gene>
<dbReference type="Proteomes" id="UP000182486">
    <property type="component" value="Unassembled WGS sequence"/>
</dbReference>
<evidence type="ECO:0000313" key="3">
    <source>
        <dbReference type="Proteomes" id="UP000182486"/>
    </source>
</evidence>
<feature type="region of interest" description="Disordered" evidence="1">
    <location>
        <begin position="1"/>
        <end position="20"/>
    </location>
</feature>
<reference evidence="2 3" key="1">
    <citation type="submission" date="2016-09" db="EMBL/GenBank/DDBJ databases">
        <title>Couchioplanes caeruleus draft genome sequence.</title>
        <authorList>
            <person name="Sheehan J."/>
            <person name="Caffrey P."/>
        </authorList>
    </citation>
    <scope>NUCLEOTIDE SEQUENCE [LARGE SCALE GENOMIC DNA]</scope>
    <source>
        <strain evidence="2 3">DSM 43634</strain>
    </source>
</reference>
<evidence type="ECO:0000313" key="2">
    <source>
        <dbReference type="EMBL" id="OJF11020.1"/>
    </source>
</evidence>
<proteinExistence type="predicted"/>
<comment type="caution">
    <text evidence="2">The sequence shown here is derived from an EMBL/GenBank/DDBJ whole genome shotgun (WGS) entry which is preliminary data.</text>
</comment>
<sequence>MVGRAQVLRNSRGDGAPPIILATPPLESGAGLGGSAEAEEHAARMVGMAVDQWVSSEGPFDSSALCLVHIEASGLDFSDLSTIAGGLRKAFERYP</sequence>
<dbReference type="EMBL" id="MEIA01000440">
    <property type="protein sequence ID" value="OJF11020.1"/>
    <property type="molecule type" value="Genomic_DNA"/>
</dbReference>
<accession>A0A1K0GJA9</accession>
<organism evidence="2 3">
    <name type="scientific">Couchioplanes caeruleus subsp. caeruleus</name>
    <dbReference type="NCBI Taxonomy" id="56427"/>
    <lineage>
        <taxon>Bacteria</taxon>
        <taxon>Bacillati</taxon>
        <taxon>Actinomycetota</taxon>
        <taxon>Actinomycetes</taxon>
        <taxon>Micromonosporales</taxon>
        <taxon>Micromonosporaceae</taxon>
        <taxon>Couchioplanes</taxon>
    </lineage>
</organism>
<name>A0A1K0GJA9_9ACTN</name>
<protein>
    <submittedName>
        <fullName evidence="2">Uncharacterized protein</fullName>
    </submittedName>
</protein>
<keyword evidence="3" id="KW-1185">Reference proteome</keyword>